<dbReference type="EC" id="2.7.11.1" evidence="1"/>
<dbReference type="RefSeq" id="WP_106289478.1">
    <property type="nucleotide sequence ID" value="NZ_CAWNTC010000102.1"/>
</dbReference>
<dbReference type="SUPFAM" id="SSF53067">
    <property type="entry name" value="Actin-like ATPase domain"/>
    <property type="match status" value="1"/>
</dbReference>
<keyword evidence="5 11" id="KW-0418">Kinase</keyword>
<dbReference type="AlphaFoldDB" id="A0A2T1C1B0"/>
<dbReference type="InterPro" id="IPR011009">
    <property type="entry name" value="Kinase-like_dom_sf"/>
</dbReference>
<name>A0A2T1C1B0_9CYAN</name>
<dbReference type="OrthoDB" id="428645at2"/>
<accession>A0A2T1C1B0</accession>
<dbReference type="NCBIfam" id="NF045510">
    <property type="entry name" value="4Cys_prefix_kin"/>
    <property type="match status" value="1"/>
</dbReference>
<sequence>MSQCINPNCKCSNPDDTLFCQKCGSELLLAGRYRVTSLLSGKGGFADTYEVLHHNVPKVMKVLKQQNQKAMELFKREFQVLQQSNHPGIPKAEDFFEFTTRDKQTSLSCLVMEKIVGKDLEEYIKEIGRPIDEKCAWEWLSQLAQILAEIHHQQLLHRDIKPSNIILQPDGQLVLIDFGAVKQIPTIQPGGQSTCIYTPGYAAPEQERGHPGIQSDFFSLGRTFVYLLTGKDPTVLGNPHTNGLDWHPYTSHLSPALVQFIDRLMEPSVENRPANAQEILAYIEKGRQPALISPPPPMPDPVANKPWKILLPLLLLLLGGAIWGAIALTKNPNSQTAANNPTASPVPTNSNLQCSTSTLVKKSGNLYGVIEVGSTGIKTEVIQELAVPNEDNLKFKSREDTETKDTTPSDPQAQAESVSAVKDKIKEIQERFQIPCEQIVIYGSSGLAQESHKDALAAAIGQETGRKVKFISVEEEAILAFDGIVPSARRNQVVTIDIGSGNTKGAYLESTQPGQPDKYTTFGIPFGTKSFTKIIDKRPAGADFITTATTEKDKLLIPEIRNLAGRKPGLQNLPRVYLAGGISWALFTLVRPCQPEQTIETQEERIARYGRLRPEDINTFYNNAIGDQKTLFKPDLSQCTPEQRKIAEVDIAKIQKIFKRDNLIAGAEVLRALASELNFAQKERIFFARESIHALPIGYLKQQLENLQ</sequence>
<comment type="caution">
    <text evidence="11">The sequence shown here is derived from an EMBL/GenBank/DDBJ whole genome shotgun (WGS) entry which is preliminary data.</text>
</comment>
<evidence type="ECO:0000256" key="4">
    <source>
        <dbReference type="ARBA" id="ARBA00022741"/>
    </source>
</evidence>
<evidence type="ECO:0000256" key="2">
    <source>
        <dbReference type="ARBA" id="ARBA00022527"/>
    </source>
</evidence>
<keyword evidence="6" id="KW-0067">ATP-binding</keyword>
<evidence type="ECO:0000256" key="3">
    <source>
        <dbReference type="ARBA" id="ARBA00022679"/>
    </source>
</evidence>
<organism evidence="11 12">
    <name type="scientific">Merismopedia glauca CCAP 1448/3</name>
    <dbReference type="NCBI Taxonomy" id="1296344"/>
    <lineage>
        <taxon>Bacteria</taxon>
        <taxon>Bacillati</taxon>
        <taxon>Cyanobacteriota</taxon>
        <taxon>Cyanophyceae</taxon>
        <taxon>Synechococcales</taxon>
        <taxon>Merismopediaceae</taxon>
        <taxon>Merismopedia</taxon>
    </lineage>
</organism>
<feature type="region of interest" description="Disordered" evidence="9">
    <location>
        <begin position="392"/>
        <end position="418"/>
    </location>
</feature>
<dbReference type="InterPro" id="IPR043129">
    <property type="entry name" value="ATPase_NBD"/>
</dbReference>
<dbReference type="PANTHER" id="PTHR24363:SF0">
    <property type="entry name" value="SERINE_THREONINE KINASE LIKE DOMAIN CONTAINING 1"/>
    <property type="match status" value="1"/>
</dbReference>
<dbReference type="SUPFAM" id="SSF56112">
    <property type="entry name" value="Protein kinase-like (PK-like)"/>
    <property type="match status" value="1"/>
</dbReference>
<dbReference type="GO" id="GO:0004674">
    <property type="term" value="F:protein serine/threonine kinase activity"/>
    <property type="evidence" value="ECO:0007669"/>
    <property type="project" value="UniProtKB-KW"/>
</dbReference>
<dbReference type="Proteomes" id="UP000238762">
    <property type="component" value="Unassembled WGS sequence"/>
</dbReference>
<evidence type="ECO:0000256" key="5">
    <source>
        <dbReference type="ARBA" id="ARBA00022777"/>
    </source>
</evidence>
<dbReference type="Gene3D" id="3.30.420.40">
    <property type="match status" value="1"/>
</dbReference>
<dbReference type="EMBL" id="PVWJ01000075">
    <property type="protein sequence ID" value="PSB02065.1"/>
    <property type="molecule type" value="Genomic_DNA"/>
</dbReference>
<reference evidence="11 12" key="1">
    <citation type="submission" date="2018-02" db="EMBL/GenBank/DDBJ databases">
        <authorList>
            <person name="Cohen D.B."/>
            <person name="Kent A.D."/>
        </authorList>
    </citation>
    <scope>NUCLEOTIDE SEQUENCE [LARGE SCALE GENOMIC DNA]</scope>
    <source>
        <strain evidence="11 12">CCAP 1448/3</strain>
    </source>
</reference>
<evidence type="ECO:0000256" key="9">
    <source>
        <dbReference type="SAM" id="MobiDB-lite"/>
    </source>
</evidence>
<evidence type="ECO:0000259" key="10">
    <source>
        <dbReference type="PROSITE" id="PS50011"/>
    </source>
</evidence>
<dbReference type="PROSITE" id="PS50011">
    <property type="entry name" value="PROTEIN_KINASE_DOM"/>
    <property type="match status" value="1"/>
</dbReference>
<dbReference type="GO" id="GO:0005524">
    <property type="term" value="F:ATP binding"/>
    <property type="evidence" value="ECO:0007669"/>
    <property type="project" value="UniProtKB-KW"/>
</dbReference>
<feature type="domain" description="Protein kinase" evidence="10">
    <location>
        <begin position="34"/>
        <end position="291"/>
    </location>
</feature>
<comment type="catalytic activity">
    <reaction evidence="8">
        <text>L-seryl-[protein] + ATP = O-phospho-L-seryl-[protein] + ADP + H(+)</text>
        <dbReference type="Rhea" id="RHEA:17989"/>
        <dbReference type="Rhea" id="RHEA-COMP:9863"/>
        <dbReference type="Rhea" id="RHEA-COMP:11604"/>
        <dbReference type="ChEBI" id="CHEBI:15378"/>
        <dbReference type="ChEBI" id="CHEBI:29999"/>
        <dbReference type="ChEBI" id="CHEBI:30616"/>
        <dbReference type="ChEBI" id="CHEBI:83421"/>
        <dbReference type="ChEBI" id="CHEBI:456216"/>
        <dbReference type="EC" id="2.7.11.1"/>
    </reaction>
</comment>
<dbReference type="CDD" id="cd14014">
    <property type="entry name" value="STKc_PknB_like"/>
    <property type="match status" value="1"/>
</dbReference>
<evidence type="ECO:0000256" key="8">
    <source>
        <dbReference type="ARBA" id="ARBA00048679"/>
    </source>
</evidence>
<feature type="compositionally biased region" description="Polar residues" evidence="9">
    <location>
        <begin position="408"/>
        <end position="417"/>
    </location>
</feature>
<protein>
    <recommendedName>
        <fullName evidence="1">non-specific serine/threonine protein kinase</fullName>
        <ecNumber evidence="1">2.7.11.1</ecNumber>
    </recommendedName>
</protein>
<dbReference type="PANTHER" id="PTHR24363">
    <property type="entry name" value="SERINE/THREONINE PROTEIN KINASE"/>
    <property type="match status" value="1"/>
</dbReference>
<feature type="compositionally biased region" description="Basic and acidic residues" evidence="9">
    <location>
        <begin position="392"/>
        <end position="407"/>
    </location>
</feature>
<comment type="catalytic activity">
    <reaction evidence="7">
        <text>L-threonyl-[protein] + ATP = O-phospho-L-threonyl-[protein] + ADP + H(+)</text>
        <dbReference type="Rhea" id="RHEA:46608"/>
        <dbReference type="Rhea" id="RHEA-COMP:11060"/>
        <dbReference type="Rhea" id="RHEA-COMP:11605"/>
        <dbReference type="ChEBI" id="CHEBI:15378"/>
        <dbReference type="ChEBI" id="CHEBI:30013"/>
        <dbReference type="ChEBI" id="CHEBI:30616"/>
        <dbReference type="ChEBI" id="CHEBI:61977"/>
        <dbReference type="ChEBI" id="CHEBI:456216"/>
        <dbReference type="EC" id="2.7.11.1"/>
    </reaction>
</comment>
<dbReference type="Pfam" id="PF00069">
    <property type="entry name" value="Pkinase"/>
    <property type="match status" value="1"/>
</dbReference>
<reference evidence="11 12" key="2">
    <citation type="submission" date="2018-03" db="EMBL/GenBank/DDBJ databases">
        <title>The ancient ancestry and fast evolution of plastids.</title>
        <authorList>
            <person name="Moore K.R."/>
            <person name="Magnabosco C."/>
            <person name="Momper L."/>
            <person name="Gold D.A."/>
            <person name="Bosak T."/>
            <person name="Fournier G.P."/>
        </authorList>
    </citation>
    <scope>NUCLEOTIDE SEQUENCE [LARGE SCALE GENOMIC DNA]</scope>
    <source>
        <strain evidence="11 12">CCAP 1448/3</strain>
    </source>
</reference>
<dbReference type="Gene3D" id="3.30.200.20">
    <property type="entry name" value="Phosphorylase Kinase, domain 1"/>
    <property type="match status" value="1"/>
</dbReference>
<keyword evidence="2 11" id="KW-0723">Serine/threonine-protein kinase</keyword>
<evidence type="ECO:0000256" key="7">
    <source>
        <dbReference type="ARBA" id="ARBA00047899"/>
    </source>
</evidence>
<dbReference type="SMART" id="SM00220">
    <property type="entry name" value="S_TKc"/>
    <property type="match status" value="1"/>
</dbReference>
<keyword evidence="12" id="KW-1185">Reference proteome</keyword>
<dbReference type="InterPro" id="IPR008271">
    <property type="entry name" value="Ser/Thr_kinase_AS"/>
</dbReference>
<evidence type="ECO:0000313" key="12">
    <source>
        <dbReference type="Proteomes" id="UP000238762"/>
    </source>
</evidence>
<dbReference type="Pfam" id="PF02541">
    <property type="entry name" value="Ppx-GppA"/>
    <property type="match status" value="1"/>
</dbReference>
<keyword evidence="3" id="KW-0808">Transferase</keyword>
<dbReference type="PROSITE" id="PS00108">
    <property type="entry name" value="PROTEIN_KINASE_ST"/>
    <property type="match status" value="1"/>
</dbReference>
<evidence type="ECO:0000256" key="6">
    <source>
        <dbReference type="ARBA" id="ARBA00022840"/>
    </source>
</evidence>
<dbReference type="InterPro" id="IPR000719">
    <property type="entry name" value="Prot_kinase_dom"/>
</dbReference>
<dbReference type="InterPro" id="IPR003695">
    <property type="entry name" value="Ppx_GppA_N"/>
</dbReference>
<dbReference type="Gene3D" id="1.10.510.10">
    <property type="entry name" value="Transferase(Phosphotransferase) domain 1"/>
    <property type="match status" value="1"/>
</dbReference>
<keyword evidence="4" id="KW-0547">Nucleotide-binding</keyword>
<gene>
    <name evidence="11" type="ORF">C7B64_15030</name>
</gene>
<proteinExistence type="predicted"/>
<evidence type="ECO:0000313" key="11">
    <source>
        <dbReference type="EMBL" id="PSB02065.1"/>
    </source>
</evidence>
<evidence type="ECO:0000256" key="1">
    <source>
        <dbReference type="ARBA" id="ARBA00012513"/>
    </source>
</evidence>